<sequence>MTEVVDSITCDECGGCHFSIPVYDDGEVELSCIGCGEPLDRGVMVKVLSYRSGQ</sequence>
<evidence type="ECO:0000313" key="1">
    <source>
        <dbReference type="EMBL" id="KKN02208.1"/>
    </source>
</evidence>
<dbReference type="EMBL" id="LAZR01005173">
    <property type="protein sequence ID" value="KKN02208.1"/>
    <property type="molecule type" value="Genomic_DNA"/>
</dbReference>
<protein>
    <submittedName>
        <fullName evidence="1">Uncharacterized protein</fullName>
    </submittedName>
</protein>
<comment type="caution">
    <text evidence="1">The sequence shown here is derived from an EMBL/GenBank/DDBJ whole genome shotgun (WGS) entry which is preliminary data.</text>
</comment>
<name>A0A0F9Q9Z4_9ZZZZ</name>
<reference evidence="1" key="1">
    <citation type="journal article" date="2015" name="Nature">
        <title>Complex archaea that bridge the gap between prokaryotes and eukaryotes.</title>
        <authorList>
            <person name="Spang A."/>
            <person name="Saw J.H."/>
            <person name="Jorgensen S.L."/>
            <person name="Zaremba-Niedzwiedzka K."/>
            <person name="Martijn J."/>
            <person name="Lind A.E."/>
            <person name="van Eijk R."/>
            <person name="Schleper C."/>
            <person name="Guy L."/>
            <person name="Ettema T.J."/>
        </authorList>
    </citation>
    <scope>NUCLEOTIDE SEQUENCE</scope>
</reference>
<organism evidence="1">
    <name type="scientific">marine sediment metagenome</name>
    <dbReference type="NCBI Taxonomy" id="412755"/>
    <lineage>
        <taxon>unclassified sequences</taxon>
        <taxon>metagenomes</taxon>
        <taxon>ecological metagenomes</taxon>
    </lineage>
</organism>
<proteinExistence type="predicted"/>
<dbReference type="AlphaFoldDB" id="A0A0F9Q9Z4"/>
<accession>A0A0F9Q9Z4</accession>
<gene>
    <name evidence="1" type="ORF">LCGC14_1119980</name>
</gene>